<dbReference type="InterPro" id="IPR050204">
    <property type="entry name" value="AraC_XylS_family_regulators"/>
</dbReference>
<proteinExistence type="predicted"/>
<dbReference type="PROSITE" id="PS01124">
    <property type="entry name" value="HTH_ARAC_FAMILY_2"/>
    <property type="match status" value="1"/>
</dbReference>
<evidence type="ECO:0000256" key="2">
    <source>
        <dbReference type="ARBA" id="ARBA00023125"/>
    </source>
</evidence>
<dbReference type="PRINTS" id="PR00032">
    <property type="entry name" value="HTHARAC"/>
</dbReference>
<dbReference type="Proteomes" id="UP000249081">
    <property type="component" value="Unassembled WGS sequence"/>
</dbReference>
<sequence>MAINPLDLFAGKPAIAHQSVRLDQGLTIHYRHDLPGMLDAPQGLSHHMLTFFLSKNERQVTSFDGCGEYDGAMELGDFYLYPAGRPGFTRWQSVDKTLHIVLEPDFLSQVAIDTDCLNPGNLELLPVLNTRDRKLESLVPLFLQEIEDGDLGDRLYLESLSSILGIHLLRQYCQVVPKIRQSAGGLAPKKLSTVLEYIQARLSQELSLDAMAAEIGVSRCHFATQFKRAVGLAPHQYVSQQRIEKAKRALRSQQRSIAEVALECGFSNQSHLTKVFKKQTGTTPKAYRERL</sequence>
<dbReference type="EMBL" id="QBMN01000018">
    <property type="protein sequence ID" value="PZO44358.1"/>
    <property type="molecule type" value="Genomic_DNA"/>
</dbReference>
<evidence type="ECO:0000313" key="5">
    <source>
        <dbReference type="EMBL" id="PZO44358.1"/>
    </source>
</evidence>
<name>A0A2W4YN16_9CYAN</name>
<dbReference type="PANTHER" id="PTHR46796:SF6">
    <property type="entry name" value="ARAC SUBFAMILY"/>
    <property type="match status" value="1"/>
</dbReference>
<reference evidence="5 6" key="2">
    <citation type="submission" date="2018-06" db="EMBL/GenBank/DDBJ databases">
        <title>Metagenomic assembly of (sub)arctic Cyanobacteria and their associated microbiome from non-axenic cultures.</title>
        <authorList>
            <person name="Baurain D."/>
        </authorList>
    </citation>
    <scope>NUCLEOTIDE SEQUENCE [LARGE SCALE GENOMIC DNA]</scope>
    <source>
        <strain evidence="5">ULC041bin1</strain>
    </source>
</reference>
<dbReference type="SMART" id="SM00342">
    <property type="entry name" value="HTH_ARAC"/>
    <property type="match status" value="1"/>
</dbReference>
<dbReference type="AlphaFoldDB" id="A0A2W4YN16"/>
<dbReference type="PROSITE" id="PS00041">
    <property type="entry name" value="HTH_ARAC_FAMILY_1"/>
    <property type="match status" value="1"/>
</dbReference>
<gene>
    <name evidence="5" type="ORF">DCF17_04280</name>
</gene>
<keyword evidence="3" id="KW-0804">Transcription</keyword>
<dbReference type="Gene3D" id="1.10.10.60">
    <property type="entry name" value="Homeodomain-like"/>
    <property type="match status" value="2"/>
</dbReference>
<dbReference type="InterPro" id="IPR018062">
    <property type="entry name" value="HTH_AraC-typ_CS"/>
</dbReference>
<protein>
    <submittedName>
        <fullName evidence="5">AraC family transcriptional regulator</fullName>
    </submittedName>
</protein>
<evidence type="ECO:0000259" key="4">
    <source>
        <dbReference type="PROSITE" id="PS01124"/>
    </source>
</evidence>
<evidence type="ECO:0000256" key="1">
    <source>
        <dbReference type="ARBA" id="ARBA00023015"/>
    </source>
</evidence>
<feature type="domain" description="HTH araC/xylS-type" evidence="4">
    <location>
        <begin position="192"/>
        <end position="290"/>
    </location>
</feature>
<dbReference type="InterPro" id="IPR009057">
    <property type="entry name" value="Homeodomain-like_sf"/>
</dbReference>
<reference evidence="6" key="1">
    <citation type="submission" date="2018-04" db="EMBL/GenBank/DDBJ databases">
        <authorList>
            <person name="Cornet L."/>
        </authorList>
    </citation>
    <scope>NUCLEOTIDE SEQUENCE [LARGE SCALE GENOMIC DNA]</scope>
</reference>
<dbReference type="SUPFAM" id="SSF46689">
    <property type="entry name" value="Homeodomain-like"/>
    <property type="match status" value="2"/>
</dbReference>
<dbReference type="GO" id="GO:0003700">
    <property type="term" value="F:DNA-binding transcription factor activity"/>
    <property type="evidence" value="ECO:0007669"/>
    <property type="project" value="InterPro"/>
</dbReference>
<dbReference type="InterPro" id="IPR018060">
    <property type="entry name" value="HTH_AraC"/>
</dbReference>
<keyword evidence="2" id="KW-0238">DNA-binding</keyword>
<comment type="caution">
    <text evidence="5">The sequence shown here is derived from an EMBL/GenBank/DDBJ whole genome shotgun (WGS) entry which is preliminary data.</text>
</comment>
<organism evidence="5 6">
    <name type="scientific">Shackletoniella antarctica</name>
    <dbReference type="NCBI Taxonomy" id="268115"/>
    <lineage>
        <taxon>Bacteria</taxon>
        <taxon>Bacillati</taxon>
        <taxon>Cyanobacteriota</taxon>
        <taxon>Cyanophyceae</taxon>
        <taxon>Oculatellales</taxon>
        <taxon>Oculatellaceae</taxon>
        <taxon>Shackletoniella</taxon>
    </lineage>
</organism>
<keyword evidence="1" id="KW-0805">Transcription regulation</keyword>
<accession>A0A2W4YN16</accession>
<dbReference type="Pfam" id="PF12833">
    <property type="entry name" value="HTH_18"/>
    <property type="match status" value="1"/>
</dbReference>
<dbReference type="GO" id="GO:0043565">
    <property type="term" value="F:sequence-specific DNA binding"/>
    <property type="evidence" value="ECO:0007669"/>
    <property type="project" value="InterPro"/>
</dbReference>
<evidence type="ECO:0000313" key="6">
    <source>
        <dbReference type="Proteomes" id="UP000249081"/>
    </source>
</evidence>
<evidence type="ECO:0000256" key="3">
    <source>
        <dbReference type="ARBA" id="ARBA00023163"/>
    </source>
</evidence>
<dbReference type="InterPro" id="IPR020449">
    <property type="entry name" value="Tscrpt_reg_AraC-type_HTH"/>
</dbReference>
<dbReference type="PANTHER" id="PTHR46796">
    <property type="entry name" value="HTH-TYPE TRANSCRIPTIONAL ACTIVATOR RHAS-RELATED"/>
    <property type="match status" value="1"/>
</dbReference>